<gene>
    <name evidence="2" type="ORF">B296_00004098</name>
</gene>
<proteinExistence type="predicted"/>
<accession>A0A426ZG50</accession>
<dbReference type="AlphaFoldDB" id="A0A426ZG50"/>
<sequence length="170" mass="18421">MYLFQWLDVLLKPQRRHRPQQIVPVDRLPLLLLASVTRPTSSPTIEINEKPKRQKTNNQSRRNRTPISLAGDEADKLGDALLHGLLGVLGDLGVGGESLLHDPDDIGDREEPILLPDATPGSRALLAALVAPASASGARRWSLRHPSSPLAAGAAETLDPCQTKVTEKDL</sequence>
<protein>
    <submittedName>
        <fullName evidence="2">Uncharacterized protein</fullName>
    </submittedName>
</protein>
<feature type="region of interest" description="Disordered" evidence="1">
    <location>
        <begin position="41"/>
        <end position="68"/>
    </location>
</feature>
<comment type="caution">
    <text evidence="2">The sequence shown here is derived from an EMBL/GenBank/DDBJ whole genome shotgun (WGS) entry which is preliminary data.</text>
</comment>
<dbReference type="EMBL" id="AMZH03006787">
    <property type="protein sequence ID" value="RRT62948.1"/>
    <property type="molecule type" value="Genomic_DNA"/>
</dbReference>
<name>A0A426ZG50_ENSVE</name>
<evidence type="ECO:0000313" key="2">
    <source>
        <dbReference type="EMBL" id="RRT62948.1"/>
    </source>
</evidence>
<evidence type="ECO:0000313" key="3">
    <source>
        <dbReference type="Proteomes" id="UP000287651"/>
    </source>
</evidence>
<organism evidence="2 3">
    <name type="scientific">Ensete ventricosum</name>
    <name type="common">Abyssinian banana</name>
    <name type="synonym">Musa ensete</name>
    <dbReference type="NCBI Taxonomy" id="4639"/>
    <lineage>
        <taxon>Eukaryota</taxon>
        <taxon>Viridiplantae</taxon>
        <taxon>Streptophyta</taxon>
        <taxon>Embryophyta</taxon>
        <taxon>Tracheophyta</taxon>
        <taxon>Spermatophyta</taxon>
        <taxon>Magnoliopsida</taxon>
        <taxon>Liliopsida</taxon>
        <taxon>Zingiberales</taxon>
        <taxon>Musaceae</taxon>
        <taxon>Ensete</taxon>
    </lineage>
</organism>
<reference evidence="2 3" key="1">
    <citation type="journal article" date="2014" name="Agronomy (Basel)">
        <title>A Draft Genome Sequence for Ensete ventricosum, the Drought-Tolerant Tree Against Hunger.</title>
        <authorList>
            <person name="Harrison J."/>
            <person name="Moore K.A."/>
            <person name="Paszkiewicz K."/>
            <person name="Jones T."/>
            <person name="Grant M."/>
            <person name="Ambacheew D."/>
            <person name="Muzemil S."/>
            <person name="Studholme D.J."/>
        </authorList>
    </citation>
    <scope>NUCLEOTIDE SEQUENCE [LARGE SCALE GENOMIC DNA]</scope>
</reference>
<evidence type="ECO:0000256" key="1">
    <source>
        <dbReference type="SAM" id="MobiDB-lite"/>
    </source>
</evidence>
<dbReference type="Proteomes" id="UP000287651">
    <property type="component" value="Unassembled WGS sequence"/>
</dbReference>